<evidence type="ECO:0000313" key="1">
    <source>
        <dbReference type="EMBL" id="OGG73471.1"/>
    </source>
</evidence>
<protein>
    <submittedName>
        <fullName evidence="1">Uncharacterized protein</fullName>
    </submittedName>
</protein>
<gene>
    <name evidence="1" type="ORF">A3A34_01250</name>
</gene>
<reference evidence="1 2" key="1">
    <citation type="journal article" date="2016" name="Nat. Commun.">
        <title>Thousands of microbial genomes shed light on interconnected biogeochemical processes in an aquifer system.</title>
        <authorList>
            <person name="Anantharaman K."/>
            <person name="Brown C.T."/>
            <person name="Hug L.A."/>
            <person name="Sharon I."/>
            <person name="Castelle C.J."/>
            <person name="Probst A.J."/>
            <person name="Thomas B.C."/>
            <person name="Singh A."/>
            <person name="Wilkins M.J."/>
            <person name="Karaoz U."/>
            <person name="Brodie E.L."/>
            <person name="Williams K.H."/>
            <person name="Hubbard S.S."/>
            <person name="Banfield J.F."/>
        </authorList>
    </citation>
    <scope>NUCLEOTIDE SEQUENCE [LARGE SCALE GENOMIC DNA]</scope>
</reference>
<dbReference type="Proteomes" id="UP000178587">
    <property type="component" value="Unassembled WGS sequence"/>
</dbReference>
<dbReference type="EMBL" id="MFLU01000018">
    <property type="protein sequence ID" value="OGG73471.1"/>
    <property type="molecule type" value="Genomic_DNA"/>
</dbReference>
<organism evidence="1 2">
    <name type="scientific">Candidatus Kaiserbacteria bacterium RIFCSPLOWO2_01_FULL_50_24</name>
    <dbReference type="NCBI Taxonomy" id="1798507"/>
    <lineage>
        <taxon>Bacteria</taxon>
        <taxon>Candidatus Kaiseribacteriota</taxon>
    </lineage>
</organism>
<name>A0A1F6EIK1_9BACT</name>
<accession>A0A1F6EIK1</accession>
<dbReference type="AlphaFoldDB" id="A0A1F6EIK1"/>
<proteinExistence type="predicted"/>
<evidence type="ECO:0000313" key="2">
    <source>
        <dbReference type="Proteomes" id="UP000178587"/>
    </source>
</evidence>
<sequence length="167" mass="18744">MQAIKTQGASKCAGGLHPLTRHTILAFRKELEIKERAHMARAKKTKNLGKLSLWQLKDAYDIENSSWAPKKRAEVEFALAVALKRTADELAEKFGPGFGDAEKSYRADARRYAHACVNALREMPNKSLQDIATQHTVLAGVALPNRFYYEYVLNHTEIRTLLGNAYG</sequence>
<comment type="caution">
    <text evidence="1">The sequence shown here is derived from an EMBL/GenBank/DDBJ whole genome shotgun (WGS) entry which is preliminary data.</text>
</comment>